<feature type="binding site" evidence="14">
    <location>
        <position position="198"/>
    </location>
    <ligand>
        <name>NADP(+)</name>
        <dbReference type="ChEBI" id="CHEBI:58349"/>
    </ligand>
</feature>
<dbReference type="PANTHER" id="PTHR38011:SF7">
    <property type="entry name" value="2,5-DIAMINO-6-RIBOSYLAMINO-4(3H)-PYRIMIDINONE 5'-PHOSPHATE REDUCTASE"/>
    <property type="match status" value="1"/>
</dbReference>
<dbReference type="Gene3D" id="3.40.140.10">
    <property type="entry name" value="Cytidine Deaminase, domain 2"/>
    <property type="match status" value="1"/>
</dbReference>
<comment type="pathway">
    <text evidence="2 12">Cofactor biosynthesis; riboflavin biosynthesis; 5-amino-6-(D-ribitylamino)uracil from GTP: step 2/4.</text>
</comment>
<evidence type="ECO:0000256" key="3">
    <source>
        <dbReference type="ARBA" id="ARBA00004910"/>
    </source>
</evidence>
<dbReference type="PROSITE" id="PS51747">
    <property type="entry name" value="CYT_DCMP_DEAMINASES_2"/>
    <property type="match status" value="1"/>
</dbReference>
<keyword evidence="10 12" id="KW-0560">Oxidoreductase</keyword>
<feature type="binding site" evidence="15">
    <location>
        <position position="78"/>
    </location>
    <ligand>
        <name>Zn(2+)</name>
        <dbReference type="ChEBI" id="CHEBI:29105"/>
        <note>catalytic</note>
    </ligand>
</feature>
<feature type="binding site" evidence="14">
    <location>
        <position position="287"/>
    </location>
    <ligand>
        <name>substrate</name>
    </ligand>
</feature>
<comment type="function">
    <text evidence="1 12">Converts 2,5-diamino-6-(ribosylamino)-4(3h)-pyrimidinone 5'-phosphate into 5-amino-6-(ribosylamino)-2,4(1h,3h)-pyrimidinedione 5'-phosphate.</text>
</comment>
<dbReference type="PROSITE" id="PS00903">
    <property type="entry name" value="CYT_DCMP_DEAMINASES_1"/>
    <property type="match status" value="1"/>
</dbReference>
<dbReference type="InterPro" id="IPR024072">
    <property type="entry name" value="DHFR-like_dom_sf"/>
</dbReference>
<dbReference type="EMBL" id="FNAS01000004">
    <property type="protein sequence ID" value="SDE18157.1"/>
    <property type="molecule type" value="Genomic_DNA"/>
</dbReference>
<dbReference type="GO" id="GO:0008835">
    <property type="term" value="F:diaminohydroxyphosphoribosylaminopyrimidine deaminase activity"/>
    <property type="evidence" value="ECO:0007669"/>
    <property type="project" value="UniProtKB-EC"/>
</dbReference>
<dbReference type="PANTHER" id="PTHR38011">
    <property type="entry name" value="DIHYDROFOLATE REDUCTASE FAMILY PROTEIN (AFU_ORTHOLOGUE AFUA_8G06820)"/>
    <property type="match status" value="1"/>
</dbReference>
<comment type="catalytic activity">
    <reaction evidence="12">
        <text>5-amino-6-(5-phospho-D-ribitylamino)uracil + NADP(+) = 5-amino-6-(5-phospho-D-ribosylamino)uracil + NADPH + H(+)</text>
        <dbReference type="Rhea" id="RHEA:17845"/>
        <dbReference type="ChEBI" id="CHEBI:15378"/>
        <dbReference type="ChEBI" id="CHEBI:57783"/>
        <dbReference type="ChEBI" id="CHEBI:58349"/>
        <dbReference type="ChEBI" id="CHEBI:58421"/>
        <dbReference type="ChEBI" id="CHEBI:58453"/>
        <dbReference type="EC" id="1.1.1.193"/>
    </reaction>
</comment>
<dbReference type="GO" id="GO:0008703">
    <property type="term" value="F:5-amino-6-(5-phosphoribosylamino)uracil reductase activity"/>
    <property type="evidence" value="ECO:0007669"/>
    <property type="project" value="UniProtKB-EC"/>
</dbReference>
<evidence type="ECO:0000256" key="12">
    <source>
        <dbReference type="PIRNR" id="PIRNR006769"/>
    </source>
</evidence>
<comment type="pathway">
    <text evidence="3 12">Cofactor biosynthesis; riboflavin biosynthesis; 5-amino-6-(D-ribitylamino)uracil from GTP: step 3/4.</text>
</comment>
<evidence type="ECO:0000256" key="1">
    <source>
        <dbReference type="ARBA" id="ARBA00002151"/>
    </source>
</evidence>
<dbReference type="InterPro" id="IPR016192">
    <property type="entry name" value="APOBEC/CMP_deaminase_Zn-bd"/>
</dbReference>
<evidence type="ECO:0000256" key="4">
    <source>
        <dbReference type="ARBA" id="ARBA00005259"/>
    </source>
</evidence>
<keyword evidence="6 12" id="KW-0686">Riboflavin biosynthesis</keyword>
<evidence type="ECO:0000256" key="13">
    <source>
        <dbReference type="PIRSR" id="PIRSR006769-1"/>
    </source>
</evidence>
<comment type="similarity">
    <text evidence="5 12">In the C-terminal section; belongs to the HTP reductase family.</text>
</comment>
<dbReference type="GO" id="GO:0008270">
    <property type="term" value="F:zinc ion binding"/>
    <property type="evidence" value="ECO:0007669"/>
    <property type="project" value="InterPro"/>
</dbReference>
<dbReference type="NCBIfam" id="TIGR00326">
    <property type="entry name" value="eubact_ribD"/>
    <property type="match status" value="1"/>
</dbReference>
<evidence type="ECO:0000256" key="5">
    <source>
        <dbReference type="ARBA" id="ARBA00007417"/>
    </source>
</evidence>
<feature type="binding site" evidence="14">
    <location>
        <position position="202"/>
    </location>
    <ligand>
        <name>NADP(+)</name>
        <dbReference type="ChEBI" id="CHEBI:58349"/>
    </ligand>
</feature>
<comment type="cofactor">
    <cofactor evidence="12 15">
        <name>Zn(2+)</name>
        <dbReference type="ChEBI" id="CHEBI:29105"/>
    </cofactor>
    <text evidence="12 15">Binds 1 zinc ion.</text>
</comment>
<evidence type="ECO:0000256" key="15">
    <source>
        <dbReference type="PIRSR" id="PIRSR006769-3"/>
    </source>
</evidence>
<feature type="binding site" evidence="15">
    <location>
        <position position="51"/>
    </location>
    <ligand>
        <name>Zn(2+)</name>
        <dbReference type="ChEBI" id="CHEBI:29105"/>
        <note>catalytic</note>
    </ligand>
</feature>
<feature type="binding site" evidence="14">
    <location>
        <position position="209"/>
    </location>
    <ligand>
        <name>substrate</name>
    </ligand>
</feature>
<proteinExistence type="inferred from homology"/>
<dbReference type="UniPathway" id="UPA00275">
    <property type="reaction ID" value="UER00401"/>
</dbReference>
<comment type="catalytic activity">
    <reaction evidence="12">
        <text>2,5-diamino-6-hydroxy-4-(5-phosphoribosylamino)-pyrimidine + H2O + H(+) = 5-amino-6-(5-phospho-D-ribosylamino)uracil + NH4(+)</text>
        <dbReference type="Rhea" id="RHEA:21868"/>
        <dbReference type="ChEBI" id="CHEBI:15377"/>
        <dbReference type="ChEBI" id="CHEBI:15378"/>
        <dbReference type="ChEBI" id="CHEBI:28938"/>
        <dbReference type="ChEBI" id="CHEBI:58453"/>
        <dbReference type="ChEBI" id="CHEBI:58614"/>
        <dbReference type="EC" id="3.5.4.26"/>
    </reaction>
</comment>
<keyword evidence="11" id="KW-0511">Multifunctional enzyme</keyword>
<dbReference type="CDD" id="cd01284">
    <property type="entry name" value="Riboflavin_deaminase-reductase"/>
    <property type="match status" value="1"/>
</dbReference>
<dbReference type="EC" id="1.1.1.193" evidence="12"/>
<dbReference type="InterPro" id="IPR002734">
    <property type="entry name" value="RibDG_C"/>
</dbReference>
<dbReference type="Gene3D" id="3.40.430.10">
    <property type="entry name" value="Dihydrofolate Reductase, subunit A"/>
    <property type="match status" value="1"/>
</dbReference>
<feature type="binding site" evidence="14">
    <location>
        <position position="186"/>
    </location>
    <ligand>
        <name>substrate</name>
    </ligand>
</feature>
<keyword evidence="7 12" id="KW-0479">Metal-binding</keyword>
<keyword evidence="12" id="KW-0378">Hydrolase</keyword>
<keyword evidence="9 12" id="KW-0521">NADP</keyword>
<feature type="binding site" evidence="14">
    <location>
        <position position="206"/>
    </location>
    <ligand>
        <name>substrate</name>
    </ligand>
</feature>
<evidence type="ECO:0000259" key="16">
    <source>
        <dbReference type="PROSITE" id="PS51747"/>
    </source>
</evidence>
<keyword evidence="8 12" id="KW-0862">Zinc</keyword>
<dbReference type="AlphaFoldDB" id="A0A1G7AUC2"/>
<evidence type="ECO:0000256" key="10">
    <source>
        <dbReference type="ARBA" id="ARBA00023002"/>
    </source>
</evidence>
<dbReference type="InterPro" id="IPR050765">
    <property type="entry name" value="Riboflavin_Biosynth_HTPR"/>
</dbReference>
<evidence type="ECO:0000256" key="9">
    <source>
        <dbReference type="ARBA" id="ARBA00022857"/>
    </source>
</evidence>
<evidence type="ECO:0000313" key="17">
    <source>
        <dbReference type="EMBL" id="SDE18157.1"/>
    </source>
</evidence>
<feature type="domain" description="CMP/dCMP-type deaminase" evidence="16">
    <location>
        <begin position="2"/>
        <end position="125"/>
    </location>
</feature>
<dbReference type="PIRSF" id="PIRSF006769">
    <property type="entry name" value="RibD"/>
    <property type="match status" value="1"/>
</dbReference>
<evidence type="ECO:0000256" key="7">
    <source>
        <dbReference type="ARBA" id="ARBA00022723"/>
    </source>
</evidence>
<reference evidence="17 18" key="1">
    <citation type="submission" date="2016-10" db="EMBL/GenBank/DDBJ databases">
        <authorList>
            <person name="de Groot N.N."/>
        </authorList>
    </citation>
    <scope>NUCLEOTIDE SEQUENCE [LARGE SCALE GENOMIC DNA]</scope>
    <source>
        <strain evidence="17 18">DSM 24015</strain>
    </source>
</reference>
<dbReference type="InterPro" id="IPR016193">
    <property type="entry name" value="Cytidine_deaminase-like"/>
</dbReference>
<feature type="active site" description="Proton donor" evidence="13">
    <location>
        <position position="53"/>
    </location>
</feature>
<dbReference type="Pfam" id="PF01872">
    <property type="entry name" value="RibD_C"/>
    <property type="match status" value="1"/>
</dbReference>
<dbReference type="SUPFAM" id="SSF53597">
    <property type="entry name" value="Dihydrofolate reductase-like"/>
    <property type="match status" value="1"/>
</dbReference>
<evidence type="ECO:0000256" key="14">
    <source>
        <dbReference type="PIRSR" id="PIRSR006769-2"/>
    </source>
</evidence>
<organism evidence="17 18">
    <name type="scientific">Riemerella columbipharyngis</name>
    <dbReference type="NCBI Taxonomy" id="1071918"/>
    <lineage>
        <taxon>Bacteria</taxon>
        <taxon>Pseudomonadati</taxon>
        <taxon>Bacteroidota</taxon>
        <taxon>Flavobacteriia</taxon>
        <taxon>Flavobacteriales</taxon>
        <taxon>Weeksellaceae</taxon>
        <taxon>Riemerella</taxon>
    </lineage>
</organism>
<evidence type="ECO:0000256" key="6">
    <source>
        <dbReference type="ARBA" id="ARBA00022619"/>
    </source>
</evidence>
<evidence type="ECO:0000256" key="2">
    <source>
        <dbReference type="ARBA" id="ARBA00004882"/>
    </source>
</evidence>
<protein>
    <recommendedName>
        <fullName evidence="12">Riboflavin biosynthesis protein RibD</fullName>
    </recommendedName>
    <domain>
        <recommendedName>
            <fullName evidence="12">Diaminohydroxyphosphoribosylaminopyrimidine deaminase</fullName>
            <shortName evidence="12">DRAP deaminase</shortName>
            <ecNumber evidence="12">3.5.4.26</ecNumber>
        </recommendedName>
        <alternativeName>
            <fullName evidence="12">Riboflavin-specific deaminase</fullName>
        </alternativeName>
    </domain>
    <domain>
        <recommendedName>
            <fullName evidence="12">5-amino-6-(5-phosphoribosylamino)uracil reductase</fullName>
            <ecNumber evidence="12">1.1.1.193</ecNumber>
        </recommendedName>
        <alternativeName>
            <fullName evidence="12">HTP reductase</fullName>
        </alternativeName>
    </domain>
</protein>
<dbReference type="InterPro" id="IPR002125">
    <property type="entry name" value="CMP_dCMP_dom"/>
</dbReference>
<name>A0A1G7AUC2_9FLAO</name>
<dbReference type="EC" id="3.5.4.26" evidence="12"/>
<evidence type="ECO:0000256" key="11">
    <source>
        <dbReference type="ARBA" id="ARBA00023268"/>
    </source>
</evidence>
<dbReference type="Pfam" id="PF00383">
    <property type="entry name" value="dCMP_cyt_deam_1"/>
    <property type="match status" value="1"/>
</dbReference>
<feature type="binding site" evidence="15">
    <location>
        <position position="87"/>
    </location>
    <ligand>
        <name>Zn(2+)</name>
        <dbReference type="ChEBI" id="CHEBI:29105"/>
        <note>catalytic</note>
    </ligand>
</feature>
<dbReference type="SUPFAM" id="SSF53927">
    <property type="entry name" value="Cytidine deaminase-like"/>
    <property type="match status" value="1"/>
</dbReference>
<sequence>MNIDEKYIYRCIELASKAKGDTYPNPMVGAVIVHCGKIIGEGYHKKAGQPHAEINAIASVQDKSLLSESTIYVSLEPCSHFGKTPPCALELRVLNFKKVVIGTMDTNEKVSGRGKRILEEAGIEVVSDILGKECRELNKRFFTFHEKKRPYIILKWTESADGFLDKDFQPTQISNALASQWVHKMRSEEHAILVGTKTALNDNPSLTTRHYKGRNPIRILVDYDLKVPVDFNIYDDASDTIIINSHKDDIQNLGRVKNVFVRAYRDSGVLGMMEVLYKQQIQSLIVEGGRFTLQEFLAAGLWDEMVVIRNKNLMLGSGTPVPRIEAVPQEIKTIGDNEIAFYYQ</sequence>
<evidence type="ECO:0000313" key="18">
    <source>
        <dbReference type="Proteomes" id="UP000198517"/>
    </source>
</evidence>
<dbReference type="Proteomes" id="UP000198517">
    <property type="component" value="Unassembled WGS sequence"/>
</dbReference>
<dbReference type="STRING" id="1071918.SAMN05421544_10493"/>
<dbReference type="RefSeq" id="WP_092736134.1">
    <property type="nucleotide sequence ID" value="NZ_FNAS01000004.1"/>
</dbReference>
<dbReference type="GO" id="GO:0009231">
    <property type="term" value="P:riboflavin biosynthetic process"/>
    <property type="evidence" value="ECO:0007669"/>
    <property type="project" value="UniProtKB-UniPathway"/>
</dbReference>
<dbReference type="OrthoDB" id="9800865at2"/>
<gene>
    <name evidence="17" type="ORF">SAMN05421544_10493</name>
</gene>
<comment type="similarity">
    <text evidence="4 12">In the N-terminal section; belongs to the cytidine and deoxycytidylate deaminase family.</text>
</comment>
<keyword evidence="18" id="KW-1185">Reference proteome</keyword>
<accession>A0A1G7AUC2</accession>
<evidence type="ECO:0000256" key="8">
    <source>
        <dbReference type="ARBA" id="ARBA00022833"/>
    </source>
</evidence>
<dbReference type="InterPro" id="IPR004794">
    <property type="entry name" value="Eubact_RibD"/>
</dbReference>